<organism evidence="1 2">
    <name type="scientific">Massilia cavernae</name>
    <dbReference type="NCBI Taxonomy" id="2320864"/>
    <lineage>
        <taxon>Bacteria</taxon>
        <taxon>Pseudomonadati</taxon>
        <taxon>Pseudomonadota</taxon>
        <taxon>Betaproteobacteria</taxon>
        <taxon>Burkholderiales</taxon>
        <taxon>Oxalobacteraceae</taxon>
        <taxon>Telluria group</taxon>
        <taxon>Massilia</taxon>
    </lineage>
</organism>
<dbReference type="RefSeq" id="WP_119813045.1">
    <property type="nucleotide sequence ID" value="NZ_QYUP01000184.1"/>
</dbReference>
<dbReference type="EMBL" id="QYUP01000184">
    <property type="protein sequence ID" value="RJG08529.1"/>
    <property type="molecule type" value="Genomic_DNA"/>
</dbReference>
<evidence type="ECO:0000313" key="1">
    <source>
        <dbReference type="EMBL" id="RJG08529.1"/>
    </source>
</evidence>
<accession>A0A418X7S0</accession>
<sequence length="114" mass="12618">MHQVQLPNDQLANLAHVFSKFIGPHGMASTSYPLGSFEPMYAGGALQVSLRRERERARIVFECDMLDEESKGREAPERLTAELSEADIERFVVSLRELHAAGAGVAQLHLDLGE</sequence>
<proteinExistence type="predicted"/>
<evidence type="ECO:0000313" key="2">
    <source>
        <dbReference type="Proteomes" id="UP000284006"/>
    </source>
</evidence>
<keyword evidence="2" id="KW-1185">Reference proteome</keyword>
<name>A0A418X7S0_9BURK</name>
<comment type="caution">
    <text evidence="1">The sequence shown here is derived from an EMBL/GenBank/DDBJ whole genome shotgun (WGS) entry which is preliminary data.</text>
</comment>
<protein>
    <submittedName>
        <fullName evidence="1">Uncharacterized protein</fullName>
    </submittedName>
</protein>
<gene>
    <name evidence="1" type="ORF">D3872_23520</name>
</gene>
<dbReference type="AlphaFoldDB" id="A0A418X7S0"/>
<reference evidence="1 2" key="1">
    <citation type="submission" date="2018-09" db="EMBL/GenBank/DDBJ databases">
        <authorList>
            <person name="Zhu H."/>
        </authorList>
    </citation>
    <scope>NUCLEOTIDE SEQUENCE [LARGE SCALE GENOMIC DNA]</scope>
    <source>
        <strain evidence="1 2">K1S02-61</strain>
    </source>
</reference>
<dbReference type="Proteomes" id="UP000284006">
    <property type="component" value="Unassembled WGS sequence"/>
</dbReference>